<dbReference type="Proteomes" id="UP000614216">
    <property type="component" value="Unassembled WGS sequence"/>
</dbReference>
<name>A0A937KAE6_9BACT</name>
<sequence length="389" mass="43526">MNRLILLISFFITISSCGHGQTERNNPLIPGAHQTDSYLPLIKGKKIALVVNQTSMVGSTHLVDTLISLNINVKKVFAPEHGFRGDADAGEMVKSGTDVRTNLPIVSLYGNNKKPSSSQLADIDIVIFDIQDVGARFYTYISTMHYMMEACAENSKSIIILDRPNPNGMFVDGPILKPAFESFVGIHPIPVLHGLTVGELATMINGEGWLKGGAQCDIKVIPVKNYSHKNHYSLPIKPSPNLPNDLSIKMYPSLCLFEGTVISVGRGTYQPFQQIGHPDFKEMAHAFTPQSLEGMAKNPKYEGQKCYGIDFQKTEFNGGFSLAYLIEFHEKYNGNDFFTNYFDKLAGTDKLRKQIKSGFTENDIRKSWASELKAYMIIRKKYLLYEDFQ</sequence>
<dbReference type="PROSITE" id="PS51257">
    <property type="entry name" value="PROKAR_LIPOPROTEIN"/>
    <property type="match status" value="1"/>
</dbReference>
<comment type="caution">
    <text evidence="3">The sequence shown here is derived from an EMBL/GenBank/DDBJ whole genome shotgun (WGS) entry which is preliminary data.</text>
</comment>
<dbReference type="InterPro" id="IPR048502">
    <property type="entry name" value="NamZ_N"/>
</dbReference>
<feature type="domain" description="Peptidoglycan beta-N-acetylmuramidase NamZ C-terminal" evidence="2">
    <location>
        <begin position="250"/>
        <end position="385"/>
    </location>
</feature>
<dbReference type="InterPro" id="IPR008302">
    <property type="entry name" value="NamZ"/>
</dbReference>
<dbReference type="Gene3D" id="3.40.50.12170">
    <property type="entry name" value="Uncharacterised protein PF07075, DUF1343"/>
    <property type="match status" value="1"/>
</dbReference>
<dbReference type="Pfam" id="PF07075">
    <property type="entry name" value="NamZ_N"/>
    <property type="match status" value="1"/>
</dbReference>
<dbReference type="GO" id="GO:0033922">
    <property type="term" value="F:peptidoglycan beta-N-acetylmuramidase activity"/>
    <property type="evidence" value="ECO:0007669"/>
    <property type="project" value="InterPro"/>
</dbReference>
<protein>
    <submittedName>
        <fullName evidence="3">DUF1343 domain-containing protein</fullName>
    </submittedName>
</protein>
<dbReference type="PANTHER" id="PTHR42915">
    <property type="entry name" value="HYPOTHETICAL 460 KDA PROTEIN IN FEUA-SIGW INTERGENIC REGION [PRECURSOR]"/>
    <property type="match status" value="1"/>
</dbReference>
<dbReference type="Pfam" id="PF20732">
    <property type="entry name" value="NamZ_C"/>
    <property type="match status" value="1"/>
</dbReference>
<dbReference type="PIRSF" id="PIRSF016719">
    <property type="entry name" value="UCP016719"/>
    <property type="match status" value="1"/>
</dbReference>
<reference evidence="3" key="1">
    <citation type="submission" date="2021-01" db="EMBL/GenBank/DDBJ databases">
        <title>Fulvivirga kasyanovii gen. nov., sp nov., a novel member of the phylum Bacteroidetes isolated from seawater in a mussel farm.</title>
        <authorList>
            <person name="Zhao L.-H."/>
            <person name="Wang Z.-J."/>
        </authorList>
    </citation>
    <scope>NUCLEOTIDE SEQUENCE</scope>
    <source>
        <strain evidence="3">29W222</strain>
    </source>
</reference>
<evidence type="ECO:0000259" key="2">
    <source>
        <dbReference type="Pfam" id="PF20732"/>
    </source>
</evidence>
<gene>
    <name evidence="3" type="ORF">JMN32_03160</name>
</gene>
<evidence type="ECO:0000313" key="4">
    <source>
        <dbReference type="Proteomes" id="UP000614216"/>
    </source>
</evidence>
<proteinExistence type="predicted"/>
<dbReference type="PANTHER" id="PTHR42915:SF1">
    <property type="entry name" value="PEPTIDOGLYCAN BETA-N-ACETYLMURAMIDASE NAMZ"/>
    <property type="match status" value="1"/>
</dbReference>
<keyword evidence="4" id="KW-1185">Reference proteome</keyword>
<dbReference type="InterPro" id="IPR048503">
    <property type="entry name" value="NamZ_C"/>
</dbReference>
<feature type="domain" description="Peptidoglycan beta-N-acetylmuramidase NamZ N-terminal" evidence="1">
    <location>
        <begin position="47"/>
        <end position="244"/>
    </location>
</feature>
<evidence type="ECO:0000259" key="1">
    <source>
        <dbReference type="Pfam" id="PF07075"/>
    </source>
</evidence>
<dbReference type="AlphaFoldDB" id="A0A937KAE6"/>
<organism evidence="3 4">
    <name type="scientific">Fulvivirga marina</name>
    <dbReference type="NCBI Taxonomy" id="2494733"/>
    <lineage>
        <taxon>Bacteria</taxon>
        <taxon>Pseudomonadati</taxon>
        <taxon>Bacteroidota</taxon>
        <taxon>Cytophagia</taxon>
        <taxon>Cytophagales</taxon>
        <taxon>Fulvivirgaceae</taxon>
        <taxon>Fulvivirga</taxon>
    </lineage>
</organism>
<accession>A0A937KAE6</accession>
<dbReference type="EMBL" id="JAEUGD010000004">
    <property type="protein sequence ID" value="MBL6445291.1"/>
    <property type="molecule type" value="Genomic_DNA"/>
</dbReference>
<dbReference type="Gene3D" id="3.90.1150.140">
    <property type="match status" value="1"/>
</dbReference>
<dbReference type="RefSeq" id="WP_202854827.1">
    <property type="nucleotide sequence ID" value="NZ_JAEUGD010000004.1"/>
</dbReference>
<evidence type="ECO:0000313" key="3">
    <source>
        <dbReference type="EMBL" id="MBL6445291.1"/>
    </source>
</evidence>